<comment type="caution">
    <text evidence="3">The sequence shown here is derived from an EMBL/GenBank/DDBJ whole genome shotgun (WGS) entry which is preliminary data.</text>
</comment>
<dbReference type="Proteomes" id="UP000693970">
    <property type="component" value="Unassembled WGS sequence"/>
</dbReference>
<protein>
    <submittedName>
        <fullName evidence="3">Uncharacterized protein</fullName>
    </submittedName>
</protein>
<reference evidence="3" key="1">
    <citation type="journal article" date="2021" name="Sci. Rep.">
        <title>Diploid genomic architecture of Nitzschia inconspicua, an elite biomass production diatom.</title>
        <authorList>
            <person name="Oliver A."/>
            <person name="Podell S."/>
            <person name="Pinowska A."/>
            <person name="Traller J.C."/>
            <person name="Smith S.R."/>
            <person name="McClure R."/>
            <person name="Beliaev A."/>
            <person name="Bohutskyi P."/>
            <person name="Hill E.A."/>
            <person name="Rabines A."/>
            <person name="Zheng H."/>
            <person name="Allen L.Z."/>
            <person name="Kuo A."/>
            <person name="Grigoriev I.V."/>
            <person name="Allen A.E."/>
            <person name="Hazlebeck D."/>
            <person name="Allen E.E."/>
        </authorList>
    </citation>
    <scope>NUCLEOTIDE SEQUENCE</scope>
    <source>
        <strain evidence="3">Hildebrandi</strain>
    </source>
</reference>
<keyword evidence="4" id="KW-1185">Reference proteome</keyword>
<dbReference type="EMBL" id="JAGRRH010000106">
    <property type="protein sequence ID" value="KAG7336813.1"/>
    <property type="molecule type" value="Genomic_DNA"/>
</dbReference>
<proteinExistence type="predicted"/>
<dbReference type="AlphaFoldDB" id="A0A9K3LE63"/>
<name>A0A9K3LE63_9STRA</name>
<reference evidence="3" key="2">
    <citation type="submission" date="2021-04" db="EMBL/GenBank/DDBJ databases">
        <authorList>
            <person name="Podell S."/>
        </authorList>
    </citation>
    <scope>NUCLEOTIDE SEQUENCE</scope>
    <source>
        <strain evidence="3">Hildebrandi</strain>
    </source>
</reference>
<gene>
    <name evidence="2" type="ORF">IV203_006773</name>
    <name evidence="3" type="ORF">IV203_035437</name>
</gene>
<organism evidence="3 4">
    <name type="scientific">Nitzschia inconspicua</name>
    <dbReference type="NCBI Taxonomy" id="303405"/>
    <lineage>
        <taxon>Eukaryota</taxon>
        <taxon>Sar</taxon>
        <taxon>Stramenopiles</taxon>
        <taxon>Ochrophyta</taxon>
        <taxon>Bacillariophyta</taxon>
        <taxon>Bacillariophyceae</taxon>
        <taxon>Bacillariophycidae</taxon>
        <taxon>Bacillariales</taxon>
        <taxon>Bacillariaceae</taxon>
        <taxon>Nitzschia</taxon>
    </lineage>
</organism>
<sequence length="104" mass="11152">MNAHSLMPRRTFETPRATLPSPFHPEATAVPELGDLRSTEDDAVTTIQLTDLCAMTIDQDGDNRRVDSKGNNVSGKHDTAAVTVAVIPPEDVLPMSQQQKVGGA</sequence>
<evidence type="ECO:0000313" key="4">
    <source>
        <dbReference type="Proteomes" id="UP000693970"/>
    </source>
</evidence>
<evidence type="ECO:0000313" key="2">
    <source>
        <dbReference type="EMBL" id="KAG7336813.1"/>
    </source>
</evidence>
<accession>A0A9K3LE63</accession>
<dbReference type="EMBL" id="JAGRRH010000013">
    <property type="protein sequence ID" value="KAG7360338.1"/>
    <property type="molecule type" value="Genomic_DNA"/>
</dbReference>
<feature type="region of interest" description="Disordered" evidence="1">
    <location>
        <begin position="1"/>
        <end position="25"/>
    </location>
</feature>
<evidence type="ECO:0000313" key="3">
    <source>
        <dbReference type="EMBL" id="KAG7360338.1"/>
    </source>
</evidence>
<evidence type="ECO:0000256" key="1">
    <source>
        <dbReference type="SAM" id="MobiDB-lite"/>
    </source>
</evidence>